<protein>
    <submittedName>
        <fullName evidence="2">Uncharacterized protein</fullName>
    </submittedName>
</protein>
<organism evidence="2">
    <name type="scientific">Candidatus Kentrum sp. MB</name>
    <dbReference type="NCBI Taxonomy" id="2138164"/>
    <lineage>
        <taxon>Bacteria</taxon>
        <taxon>Pseudomonadati</taxon>
        <taxon>Pseudomonadota</taxon>
        <taxon>Gammaproteobacteria</taxon>
        <taxon>Candidatus Kentrum</taxon>
    </lineage>
</organism>
<dbReference type="EMBL" id="CAADFQ010000054">
    <property type="protein sequence ID" value="VFK33827.1"/>
    <property type="molecule type" value="Genomic_DNA"/>
</dbReference>
<dbReference type="EMBL" id="CAADGH010000056">
    <property type="protein sequence ID" value="VFK76420.1"/>
    <property type="molecule type" value="Genomic_DNA"/>
</dbReference>
<accession>A0A450XX58</accession>
<sequence length="332" mass="36909">MNRQKQQLSIVYNGPALSEHTMDISDLMPALLAVSELIKESGAEFGMDRRHIFVGVKAPFRTGSFGIDIEVTQTLFESLGFVKHITLGDICTYLGVVGGVPGLIGFVKWLRKRDIDGVEKKGKDRVSITAQGESIEIDAGVLQLYRNPAIQRSLKKAIHDPLGRDGVESFSITTNPDAGYTTVSWDEAAWFDSGLPEEMLVGEDILEKNLFVVSPSFQPGTKWRFSEGAAPFYAGVQDKAFLRRVGELQESFRANDVLTVRLRVRRYSGGERQYVEMDVMEVLYHESAPPPASVFVDARAPTNTVEEEAMDAYQGFGIVHRPGMERREMGRA</sequence>
<evidence type="ECO:0000313" key="1">
    <source>
        <dbReference type="EMBL" id="VFK29662.1"/>
    </source>
</evidence>
<evidence type="ECO:0000313" key="3">
    <source>
        <dbReference type="EMBL" id="VFK76420.1"/>
    </source>
</evidence>
<proteinExistence type="predicted"/>
<dbReference type="AlphaFoldDB" id="A0A450XX58"/>
<reference evidence="2" key="1">
    <citation type="submission" date="2019-02" db="EMBL/GenBank/DDBJ databases">
        <authorList>
            <person name="Gruber-Vodicka R. H."/>
            <person name="Seah K. B. B."/>
        </authorList>
    </citation>
    <scope>NUCLEOTIDE SEQUENCE</scope>
    <source>
        <strain evidence="1">BECK_BZ197</strain>
        <strain evidence="3">BECK_BZ198</strain>
        <strain evidence="2">BECK_BZ199</strain>
    </source>
</reference>
<name>A0A450XX58_9GAMM</name>
<gene>
    <name evidence="1" type="ORF">BECKMB1821G_GA0114241_10521</name>
    <name evidence="3" type="ORF">BECKMB1821H_GA0114242_10561</name>
    <name evidence="2" type="ORF">BECKMB1821I_GA0114274_10541</name>
</gene>
<evidence type="ECO:0000313" key="2">
    <source>
        <dbReference type="EMBL" id="VFK33827.1"/>
    </source>
</evidence>
<dbReference type="EMBL" id="CAADFO010000052">
    <property type="protein sequence ID" value="VFK29662.1"/>
    <property type="molecule type" value="Genomic_DNA"/>
</dbReference>